<reference evidence="4 5" key="1">
    <citation type="submission" date="2023-05" db="EMBL/GenBank/DDBJ databases">
        <title>A 100% complete, gapless, phased diploid assembly of the Scenedesmus obliquus UTEX 3031 genome.</title>
        <authorList>
            <person name="Biondi T.C."/>
            <person name="Hanschen E.R."/>
            <person name="Kwon T."/>
            <person name="Eng W."/>
            <person name="Kruse C.P.S."/>
            <person name="Koehler S.I."/>
            <person name="Kunde Y."/>
            <person name="Gleasner C.D."/>
            <person name="You Mak K.T."/>
            <person name="Polle J."/>
            <person name="Hovde B.T."/>
            <person name="Starkenburg S.R."/>
        </authorList>
    </citation>
    <scope>NUCLEOTIDE SEQUENCE [LARGE SCALE GENOMIC DNA]</scope>
    <source>
        <strain evidence="4 5">DOE0152z</strain>
    </source>
</reference>
<dbReference type="InterPro" id="IPR000164">
    <property type="entry name" value="Histone_H3/CENP-A"/>
</dbReference>
<organism evidence="4 5">
    <name type="scientific">Tetradesmus obliquus</name>
    <name type="common">Green alga</name>
    <name type="synonym">Acutodesmus obliquus</name>
    <dbReference type="NCBI Taxonomy" id="3088"/>
    <lineage>
        <taxon>Eukaryota</taxon>
        <taxon>Viridiplantae</taxon>
        <taxon>Chlorophyta</taxon>
        <taxon>core chlorophytes</taxon>
        <taxon>Chlorophyceae</taxon>
        <taxon>CS clade</taxon>
        <taxon>Sphaeropleales</taxon>
        <taxon>Scenedesmaceae</taxon>
        <taxon>Tetradesmus</taxon>
    </lineage>
</organism>
<evidence type="ECO:0000259" key="3">
    <source>
        <dbReference type="Pfam" id="PF00125"/>
    </source>
</evidence>
<feature type="domain" description="Core Histone H2A/H2B/H3" evidence="3">
    <location>
        <begin position="135"/>
        <end position="218"/>
    </location>
</feature>
<evidence type="ECO:0000256" key="2">
    <source>
        <dbReference type="SAM" id="MobiDB-lite"/>
    </source>
</evidence>
<protein>
    <recommendedName>
        <fullName evidence="3">Core Histone H2A/H2B/H3 domain-containing protein</fullName>
    </recommendedName>
</protein>
<dbReference type="Gene3D" id="1.10.20.10">
    <property type="entry name" value="Histone, subunit A"/>
    <property type="match status" value="1"/>
</dbReference>
<gene>
    <name evidence="4" type="ORF">OEZ85_002526</name>
</gene>
<evidence type="ECO:0000313" key="5">
    <source>
        <dbReference type="Proteomes" id="UP001244341"/>
    </source>
</evidence>
<dbReference type="PANTHER" id="PTHR11426">
    <property type="entry name" value="HISTONE H3"/>
    <property type="match status" value="1"/>
</dbReference>
<feature type="compositionally biased region" description="Low complexity" evidence="2">
    <location>
        <begin position="12"/>
        <end position="26"/>
    </location>
</feature>
<dbReference type="Pfam" id="PF00125">
    <property type="entry name" value="Histone"/>
    <property type="match status" value="1"/>
</dbReference>
<dbReference type="SMART" id="SM00428">
    <property type="entry name" value="H3"/>
    <property type="match status" value="1"/>
</dbReference>
<comment type="similarity">
    <text evidence="1">Belongs to the histone H3 family.</text>
</comment>
<name>A0ABY8TXS4_TETOB</name>
<feature type="compositionally biased region" description="Basic and acidic residues" evidence="2">
    <location>
        <begin position="1"/>
        <end position="11"/>
    </location>
</feature>
<dbReference type="InterPro" id="IPR009072">
    <property type="entry name" value="Histone-fold"/>
</dbReference>
<proteinExistence type="inferred from homology"/>
<dbReference type="EMBL" id="CP126212">
    <property type="protein sequence ID" value="WIA13957.1"/>
    <property type="molecule type" value="Genomic_DNA"/>
</dbReference>
<dbReference type="PRINTS" id="PR00622">
    <property type="entry name" value="HISTONEH3"/>
</dbReference>
<evidence type="ECO:0000256" key="1">
    <source>
        <dbReference type="ARBA" id="ARBA00010343"/>
    </source>
</evidence>
<accession>A0ABY8TXS4</accession>
<evidence type="ECO:0000313" key="4">
    <source>
        <dbReference type="EMBL" id="WIA13957.1"/>
    </source>
</evidence>
<dbReference type="SUPFAM" id="SSF47113">
    <property type="entry name" value="Histone-fold"/>
    <property type="match status" value="1"/>
</dbReference>
<dbReference type="InterPro" id="IPR007125">
    <property type="entry name" value="H2A/H2B/H3"/>
</dbReference>
<feature type="region of interest" description="Disordered" evidence="2">
    <location>
        <begin position="1"/>
        <end position="46"/>
    </location>
</feature>
<dbReference type="Proteomes" id="UP001244341">
    <property type="component" value="Chromosome 5b"/>
</dbReference>
<sequence>MQVDAAERSASEADTGSEAAAGEAESLGYEYTEAESTESGSGPEFDYFSDEIEECMTASDSDVPWHIRRRCCSGADDWEVIGSGSDGDEDMSAAEDEDVAMQAVEDAEEGMPAEEDAPDEIATDPECICASRHDAAALREIRHYQATTHALISGEAFHKLCEDVMKPLKPDCGFTPRAIKALQAASEEYLIRIMQRANTTALNQGRQKVLLQDMQTARE</sequence>
<keyword evidence="5" id="KW-1185">Reference proteome</keyword>